<dbReference type="GO" id="GO:0005506">
    <property type="term" value="F:iron ion binding"/>
    <property type="evidence" value="ECO:0007669"/>
    <property type="project" value="InterPro"/>
</dbReference>
<organism evidence="1 2">
    <name type="scientific">Ascobolus immersus RN42</name>
    <dbReference type="NCBI Taxonomy" id="1160509"/>
    <lineage>
        <taxon>Eukaryota</taxon>
        <taxon>Fungi</taxon>
        <taxon>Dikarya</taxon>
        <taxon>Ascomycota</taxon>
        <taxon>Pezizomycotina</taxon>
        <taxon>Pezizomycetes</taxon>
        <taxon>Pezizales</taxon>
        <taxon>Ascobolaceae</taxon>
        <taxon>Ascobolus</taxon>
    </lineage>
</organism>
<dbReference type="EMBL" id="ML119692">
    <property type="protein sequence ID" value="RPA80015.1"/>
    <property type="molecule type" value="Genomic_DNA"/>
</dbReference>
<evidence type="ECO:0000313" key="2">
    <source>
        <dbReference type="Proteomes" id="UP000275078"/>
    </source>
</evidence>
<dbReference type="PANTHER" id="PTHR24305:SF223">
    <property type="entry name" value="CYTOCHROME P450-DIT2"/>
    <property type="match status" value="1"/>
</dbReference>
<dbReference type="STRING" id="1160509.A0A3N4I1N2"/>
<dbReference type="GO" id="GO:0004497">
    <property type="term" value="F:monooxygenase activity"/>
    <property type="evidence" value="ECO:0007669"/>
    <property type="project" value="InterPro"/>
</dbReference>
<accession>A0A3N4I1N2</accession>
<proteinExistence type="predicted"/>
<name>A0A3N4I1N2_ASCIM</name>
<dbReference type="InterPro" id="IPR050121">
    <property type="entry name" value="Cytochrome_P450_monoxygenase"/>
</dbReference>
<dbReference type="InterPro" id="IPR001128">
    <property type="entry name" value="Cyt_P450"/>
</dbReference>
<dbReference type="Gene3D" id="1.10.630.10">
    <property type="entry name" value="Cytochrome P450"/>
    <property type="match status" value="1"/>
</dbReference>
<dbReference type="GO" id="GO:0020037">
    <property type="term" value="F:heme binding"/>
    <property type="evidence" value="ECO:0007669"/>
    <property type="project" value="InterPro"/>
</dbReference>
<dbReference type="Proteomes" id="UP000275078">
    <property type="component" value="Unassembled WGS sequence"/>
</dbReference>
<reference evidence="1 2" key="1">
    <citation type="journal article" date="2018" name="Nat. Ecol. Evol.">
        <title>Pezizomycetes genomes reveal the molecular basis of ectomycorrhizal truffle lifestyle.</title>
        <authorList>
            <person name="Murat C."/>
            <person name="Payen T."/>
            <person name="Noel B."/>
            <person name="Kuo A."/>
            <person name="Morin E."/>
            <person name="Chen J."/>
            <person name="Kohler A."/>
            <person name="Krizsan K."/>
            <person name="Balestrini R."/>
            <person name="Da Silva C."/>
            <person name="Montanini B."/>
            <person name="Hainaut M."/>
            <person name="Levati E."/>
            <person name="Barry K.W."/>
            <person name="Belfiori B."/>
            <person name="Cichocki N."/>
            <person name="Clum A."/>
            <person name="Dockter R.B."/>
            <person name="Fauchery L."/>
            <person name="Guy J."/>
            <person name="Iotti M."/>
            <person name="Le Tacon F."/>
            <person name="Lindquist E.A."/>
            <person name="Lipzen A."/>
            <person name="Malagnac F."/>
            <person name="Mello A."/>
            <person name="Molinier V."/>
            <person name="Miyauchi S."/>
            <person name="Poulain J."/>
            <person name="Riccioni C."/>
            <person name="Rubini A."/>
            <person name="Sitrit Y."/>
            <person name="Splivallo R."/>
            <person name="Traeger S."/>
            <person name="Wang M."/>
            <person name="Zifcakova L."/>
            <person name="Wipf D."/>
            <person name="Zambonelli A."/>
            <person name="Paolocci F."/>
            <person name="Nowrousian M."/>
            <person name="Ottonello S."/>
            <person name="Baldrian P."/>
            <person name="Spatafora J.W."/>
            <person name="Henrissat B."/>
            <person name="Nagy L.G."/>
            <person name="Aury J.M."/>
            <person name="Wincker P."/>
            <person name="Grigoriev I.V."/>
            <person name="Bonfante P."/>
            <person name="Martin F.M."/>
        </authorList>
    </citation>
    <scope>NUCLEOTIDE SEQUENCE [LARGE SCALE GENOMIC DNA]</scope>
    <source>
        <strain evidence="1 2">RN42</strain>
    </source>
</reference>
<protein>
    <submittedName>
        <fullName evidence="1">Cytochrome P450</fullName>
    </submittedName>
</protein>
<dbReference type="GO" id="GO:0016705">
    <property type="term" value="F:oxidoreductase activity, acting on paired donors, with incorporation or reduction of molecular oxygen"/>
    <property type="evidence" value="ECO:0007669"/>
    <property type="project" value="InterPro"/>
</dbReference>
<evidence type="ECO:0000313" key="1">
    <source>
        <dbReference type="EMBL" id="RPA80015.1"/>
    </source>
</evidence>
<dbReference type="OrthoDB" id="1470350at2759"/>
<sequence>MELPFLLAAFLSVFVLFIGFVWNKYLQPPSDFPTNLPVIPLYFSLLGYLTDRGQDELYNQYLRDPLNEFGAVIIFFGSRWNILVQRPSYLAEIFKNSGEYAKSGNQKKIPYSVVAALTGDNIISAHGDNWNLYRRIMKKGTQRKLDLQTVRSMRLKVGKVAGVLREQNNRGLEVVSLDNLIQRLSMDMLGVGMLETDFQTIEDPNARIFYLHNNIKKAIFNPLFLNFPILDRIIPTRWRIFKLIQQLEEELLSRTINICNTSSSSRTKRDTPTDIPLEPTSLITDMQDALFRSSWTRRQCLDNLKIIFIAGHENLHQHLVSLFFLLGTHPHAMQTLHKELSKAAHDAGHITNDPLSTEALDHLPYLTATCYEALRLLPPIPQLINRKTTDPVLLGGKIPIPEGTYVGWTAFGAHRDTSSPNPYPYSSTSLDKFDPSRWGNTIDEIRRVHRRTQARGEFVAFTGGMRACLGQAYADDVAKLVLDAMVRGVGMWEVVGKEDVKMTPGGLLRPRGLRIRFVEK</sequence>
<dbReference type="PANTHER" id="PTHR24305">
    <property type="entry name" value="CYTOCHROME P450"/>
    <property type="match status" value="1"/>
</dbReference>
<dbReference type="InterPro" id="IPR036396">
    <property type="entry name" value="Cyt_P450_sf"/>
</dbReference>
<dbReference type="Pfam" id="PF00067">
    <property type="entry name" value="p450"/>
    <property type="match status" value="1"/>
</dbReference>
<dbReference type="SUPFAM" id="SSF48264">
    <property type="entry name" value="Cytochrome P450"/>
    <property type="match status" value="1"/>
</dbReference>
<dbReference type="AlphaFoldDB" id="A0A3N4I1N2"/>
<keyword evidence="2" id="KW-1185">Reference proteome</keyword>
<gene>
    <name evidence="1" type="ORF">BJ508DRAFT_327684</name>
</gene>